<comment type="caution">
    <text evidence="1">The sequence shown here is derived from an EMBL/GenBank/DDBJ whole genome shotgun (WGS) entry which is preliminary data.</text>
</comment>
<dbReference type="AlphaFoldDB" id="A0A832WEB2"/>
<accession>A0A832WEB2</accession>
<name>A0A832WEB2_9CREN</name>
<gene>
    <name evidence="1" type="ORF">HA333_02040</name>
</gene>
<sequence>MLKEIDDISLLQNSGFRLSARYTPVESRADPPPLKRRGAGDWEGGSLANVALQRGHEERLIRCLLALKRLQ</sequence>
<dbReference type="GeneID" id="1465065"/>
<evidence type="ECO:0000313" key="2">
    <source>
        <dbReference type="Proteomes" id="UP000651120"/>
    </source>
</evidence>
<protein>
    <submittedName>
        <fullName evidence="1">Uncharacterized protein</fullName>
    </submittedName>
</protein>
<dbReference type="RefSeq" id="WP_011007316.1">
    <property type="nucleotide sequence ID" value="NZ_DAIOPL010000025.1"/>
</dbReference>
<proteinExistence type="predicted"/>
<evidence type="ECO:0000313" key="1">
    <source>
        <dbReference type="EMBL" id="HII46271.1"/>
    </source>
</evidence>
<dbReference type="EMBL" id="DUJP01000010">
    <property type="protein sequence ID" value="HII46271.1"/>
    <property type="molecule type" value="Genomic_DNA"/>
</dbReference>
<dbReference type="Proteomes" id="UP000651120">
    <property type="component" value="Unassembled WGS sequence"/>
</dbReference>
<organism evidence="1 2">
    <name type="scientific">Pyrobaculum aerophilum</name>
    <dbReference type="NCBI Taxonomy" id="13773"/>
    <lineage>
        <taxon>Archaea</taxon>
        <taxon>Thermoproteota</taxon>
        <taxon>Thermoprotei</taxon>
        <taxon>Thermoproteales</taxon>
        <taxon>Thermoproteaceae</taxon>
        <taxon>Pyrobaculum</taxon>
    </lineage>
</organism>
<reference evidence="1" key="1">
    <citation type="journal article" date="2020" name="bioRxiv">
        <title>A rank-normalized archaeal taxonomy based on genome phylogeny resolves widespread incomplete and uneven classifications.</title>
        <authorList>
            <person name="Rinke C."/>
            <person name="Chuvochina M."/>
            <person name="Mussig A.J."/>
            <person name="Chaumeil P.-A."/>
            <person name="Waite D.W."/>
            <person name="Whitman W.B."/>
            <person name="Parks D.H."/>
            <person name="Hugenholtz P."/>
        </authorList>
    </citation>
    <scope>NUCLEOTIDE SEQUENCE</scope>
    <source>
        <strain evidence="1">UBA8839</strain>
    </source>
</reference>